<evidence type="ECO:0000313" key="2">
    <source>
        <dbReference type="EMBL" id="HIU96516.1"/>
    </source>
</evidence>
<dbReference type="Gene3D" id="3.10.310.70">
    <property type="match status" value="1"/>
</dbReference>
<name>A0A9D1N7U3_9FIRM</name>
<proteinExistence type="predicted"/>
<dbReference type="Gene3D" id="3.20.20.140">
    <property type="entry name" value="Metal-dependent hydrolases"/>
    <property type="match status" value="1"/>
</dbReference>
<dbReference type="SUPFAM" id="SSF51556">
    <property type="entry name" value="Metallo-dependent hydrolases"/>
    <property type="match status" value="1"/>
</dbReference>
<dbReference type="EMBL" id="DVOB01000158">
    <property type="protein sequence ID" value="HIU96516.1"/>
    <property type="molecule type" value="Genomic_DNA"/>
</dbReference>
<dbReference type="Gene3D" id="2.30.40.10">
    <property type="entry name" value="Urease, subunit C, domain 1"/>
    <property type="match status" value="1"/>
</dbReference>
<evidence type="ECO:0000259" key="1">
    <source>
        <dbReference type="Pfam" id="PF07969"/>
    </source>
</evidence>
<dbReference type="Proteomes" id="UP000824130">
    <property type="component" value="Unassembled WGS sequence"/>
</dbReference>
<feature type="domain" description="Amidohydrolase 3" evidence="1">
    <location>
        <begin position="61"/>
        <end position="545"/>
    </location>
</feature>
<sequence length="547" mass="60495">MSINGKADILIEGGKIFCGKGLPEDKEFIAVADGKIVAVGKGQDEAARFKGPETKVIALGENELVIPGLHDNHIHLMQAGMLDKYADLFHAMSREEVAQIVSDFASTIPQEKWVIGFGWCRLSWEDTSHPTKETLDRVLPDRPVFLLDYELHGAWVNSKALELCGIDADTPDPPFGEIARDEKGQPTGYLYETALCLVGEYAFDFSDEMVEDLITRYMDNAVRKGITSVSDMTPYLGLNLAYENTYYRMDREGGLKIRVNAARNLFEDIDKVLEVKAKAESSGTGMYRVPYVKQFIDGVIANHTALLAEPYNDMPDSRGGSLLDLDQLNAAVEIAHENDISVRLHACGDGAVHAALDAYENAMKKYGKTKARHQIEHIEVILPEDIGRFGQLGVIASVQPEHIISVLPSFADNCYPQLLGPERDKYTWAFRSLLDAGAVLAAGSDAPVVEGDPFFGMYCGLTRIYPDGTPEGGWNPQEIIDIRELIHAYTWGAAYAERREDELGTLEEGKLADITVVDRDLLTSSPEQVKEAQVLYTIVNGKVVYEK</sequence>
<dbReference type="InterPro" id="IPR013108">
    <property type="entry name" value="Amidohydro_3"/>
</dbReference>
<dbReference type="SUPFAM" id="SSF51338">
    <property type="entry name" value="Composite domain of metallo-dependent hydrolases"/>
    <property type="match status" value="1"/>
</dbReference>
<reference evidence="2" key="1">
    <citation type="submission" date="2020-10" db="EMBL/GenBank/DDBJ databases">
        <authorList>
            <person name="Gilroy R."/>
        </authorList>
    </citation>
    <scope>NUCLEOTIDE SEQUENCE</scope>
    <source>
        <strain evidence="2">ChiSjej4B22-8349</strain>
    </source>
</reference>
<dbReference type="AlphaFoldDB" id="A0A9D1N7U3"/>
<dbReference type="Pfam" id="PF07969">
    <property type="entry name" value="Amidohydro_3"/>
    <property type="match status" value="1"/>
</dbReference>
<comment type="caution">
    <text evidence="2">The sequence shown here is derived from an EMBL/GenBank/DDBJ whole genome shotgun (WGS) entry which is preliminary data.</text>
</comment>
<dbReference type="InterPro" id="IPR032466">
    <property type="entry name" value="Metal_Hydrolase"/>
</dbReference>
<protein>
    <submittedName>
        <fullName evidence="2">Amidohydrolase</fullName>
    </submittedName>
</protein>
<reference evidence="2" key="2">
    <citation type="journal article" date="2021" name="PeerJ">
        <title>Extensive microbial diversity within the chicken gut microbiome revealed by metagenomics and culture.</title>
        <authorList>
            <person name="Gilroy R."/>
            <person name="Ravi A."/>
            <person name="Getino M."/>
            <person name="Pursley I."/>
            <person name="Horton D.L."/>
            <person name="Alikhan N.F."/>
            <person name="Baker D."/>
            <person name="Gharbi K."/>
            <person name="Hall N."/>
            <person name="Watson M."/>
            <person name="Adriaenssens E.M."/>
            <person name="Foster-Nyarko E."/>
            <person name="Jarju S."/>
            <person name="Secka A."/>
            <person name="Antonio M."/>
            <person name="Oren A."/>
            <person name="Chaudhuri R.R."/>
            <person name="La Ragione R."/>
            <person name="Hildebrand F."/>
            <person name="Pallen M.J."/>
        </authorList>
    </citation>
    <scope>NUCLEOTIDE SEQUENCE</scope>
    <source>
        <strain evidence="2">ChiSjej4B22-8349</strain>
    </source>
</reference>
<dbReference type="CDD" id="cd01300">
    <property type="entry name" value="YtcJ_like"/>
    <property type="match status" value="1"/>
</dbReference>
<dbReference type="InterPro" id="IPR033932">
    <property type="entry name" value="YtcJ-like"/>
</dbReference>
<gene>
    <name evidence="2" type="ORF">IAD25_07425</name>
</gene>
<dbReference type="PANTHER" id="PTHR22642:SF2">
    <property type="entry name" value="PROTEIN LONG AFTER FAR-RED 3"/>
    <property type="match status" value="1"/>
</dbReference>
<dbReference type="GO" id="GO:0016810">
    <property type="term" value="F:hydrolase activity, acting on carbon-nitrogen (but not peptide) bonds"/>
    <property type="evidence" value="ECO:0007669"/>
    <property type="project" value="InterPro"/>
</dbReference>
<accession>A0A9D1N7U3</accession>
<dbReference type="InterPro" id="IPR011059">
    <property type="entry name" value="Metal-dep_hydrolase_composite"/>
</dbReference>
<evidence type="ECO:0000313" key="3">
    <source>
        <dbReference type="Proteomes" id="UP000824130"/>
    </source>
</evidence>
<organism evidence="2 3">
    <name type="scientific">Candidatus Allocopromorpha excrementipullorum</name>
    <dbReference type="NCBI Taxonomy" id="2840743"/>
    <lineage>
        <taxon>Bacteria</taxon>
        <taxon>Bacillati</taxon>
        <taxon>Bacillota</taxon>
        <taxon>Clostridia</taxon>
        <taxon>Eubacteriales</taxon>
        <taxon>Eubacteriaceae</taxon>
        <taxon>Eubacteriaceae incertae sedis</taxon>
        <taxon>Candidatus Allocopromorpha</taxon>
    </lineage>
</organism>
<dbReference type="PANTHER" id="PTHR22642">
    <property type="entry name" value="IMIDAZOLONEPROPIONASE"/>
    <property type="match status" value="1"/>
</dbReference>